<evidence type="ECO:0000256" key="1">
    <source>
        <dbReference type="ARBA" id="ARBA00004448"/>
    </source>
</evidence>
<dbReference type="PANTHER" id="PTHR45667">
    <property type="entry name" value="S-ADENOSYLMETHIONINE MITOCHONDRIAL CARRIER PROTEIN"/>
    <property type="match status" value="1"/>
</dbReference>
<evidence type="ECO:0000256" key="5">
    <source>
        <dbReference type="ARBA" id="ARBA00022737"/>
    </source>
</evidence>
<dbReference type="GO" id="GO:0005743">
    <property type="term" value="C:mitochondrial inner membrane"/>
    <property type="evidence" value="ECO:0007669"/>
    <property type="project" value="UniProtKB-SubCell"/>
</dbReference>
<comment type="similarity">
    <text evidence="2 11">Belongs to the mitochondrial carrier (TC 2.A.29) family.</text>
</comment>
<keyword evidence="3 11" id="KW-0813">Transport</keyword>
<evidence type="ECO:0000256" key="4">
    <source>
        <dbReference type="ARBA" id="ARBA00022692"/>
    </source>
</evidence>
<proteinExistence type="inferred from homology"/>
<name>A0A9P4N7N1_9PLEO</name>
<feature type="repeat" description="Solcar" evidence="10">
    <location>
        <begin position="217"/>
        <end position="300"/>
    </location>
</feature>
<dbReference type="PRINTS" id="PR00926">
    <property type="entry name" value="MITOCARRIER"/>
</dbReference>
<evidence type="ECO:0000256" key="2">
    <source>
        <dbReference type="ARBA" id="ARBA00006375"/>
    </source>
</evidence>
<keyword evidence="8" id="KW-0496">Mitochondrion</keyword>
<evidence type="ECO:0000313" key="13">
    <source>
        <dbReference type="Proteomes" id="UP000800093"/>
    </source>
</evidence>
<evidence type="ECO:0000256" key="6">
    <source>
        <dbReference type="ARBA" id="ARBA00022792"/>
    </source>
</evidence>
<dbReference type="Gene3D" id="1.50.40.10">
    <property type="entry name" value="Mitochondrial carrier domain"/>
    <property type="match status" value="1"/>
</dbReference>
<comment type="subcellular location">
    <subcellularLocation>
        <location evidence="1">Mitochondrion inner membrane</location>
        <topology evidence="1">Multi-pass membrane protein</topology>
    </subcellularLocation>
</comment>
<evidence type="ECO:0000256" key="9">
    <source>
        <dbReference type="ARBA" id="ARBA00023136"/>
    </source>
</evidence>
<dbReference type="AlphaFoldDB" id="A0A9P4N7N1"/>
<reference evidence="13" key="1">
    <citation type="journal article" date="2020" name="Stud. Mycol.">
        <title>101 Dothideomycetes genomes: A test case for predicting lifestyles and emergence of pathogens.</title>
        <authorList>
            <person name="Haridas S."/>
            <person name="Albert R."/>
            <person name="Binder M."/>
            <person name="Bloem J."/>
            <person name="LaButti K."/>
            <person name="Salamov A."/>
            <person name="Andreopoulos B."/>
            <person name="Baker S."/>
            <person name="Barry K."/>
            <person name="Bills G."/>
            <person name="Bluhm B."/>
            <person name="Cannon C."/>
            <person name="Castanera R."/>
            <person name="Culley D."/>
            <person name="Daum C."/>
            <person name="Ezra D."/>
            <person name="Gonzalez J."/>
            <person name="Henrissat B."/>
            <person name="Kuo A."/>
            <person name="Liang C."/>
            <person name="Lipzen A."/>
            <person name="Lutzoni F."/>
            <person name="Magnuson J."/>
            <person name="Mondo S."/>
            <person name="Nolan M."/>
            <person name="Ohm R."/>
            <person name="Pangilinan J."/>
            <person name="Park H.-J."/>
            <person name="Ramirez L."/>
            <person name="Alfaro M."/>
            <person name="Sun H."/>
            <person name="Tritt A."/>
            <person name="Yoshinaga Y."/>
            <person name="Zwiers L.-H."/>
            <person name="Turgeon B."/>
            <person name="Goodwin S."/>
            <person name="Spatafora J."/>
            <person name="Crous P."/>
            <person name="Grigoriev I."/>
        </authorList>
    </citation>
    <scope>NUCLEOTIDE SEQUENCE [LARGE SCALE GENOMIC DNA]</scope>
    <source>
        <strain evidence="13">CBS 304.66</strain>
    </source>
</reference>
<keyword evidence="6" id="KW-0999">Mitochondrion inner membrane</keyword>
<keyword evidence="13" id="KW-1185">Reference proteome</keyword>
<dbReference type="EMBL" id="ML986595">
    <property type="protein sequence ID" value="KAF2266894.1"/>
    <property type="molecule type" value="Genomic_DNA"/>
</dbReference>
<organism evidence="12 13">
    <name type="scientific">Lojkania enalia</name>
    <dbReference type="NCBI Taxonomy" id="147567"/>
    <lineage>
        <taxon>Eukaryota</taxon>
        <taxon>Fungi</taxon>
        <taxon>Dikarya</taxon>
        <taxon>Ascomycota</taxon>
        <taxon>Pezizomycotina</taxon>
        <taxon>Dothideomycetes</taxon>
        <taxon>Pleosporomycetidae</taxon>
        <taxon>Pleosporales</taxon>
        <taxon>Pleosporales incertae sedis</taxon>
        <taxon>Lojkania</taxon>
    </lineage>
</organism>
<feature type="repeat" description="Solcar" evidence="10">
    <location>
        <begin position="16"/>
        <end position="89"/>
    </location>
</feature>
<keyword evidence="4 10" id="KW-0812">Transmembrane</keyword>
<sequence length="307" mass="33077">MQPVLDPERGRAWIESPYLRSLIAGGLAGTTVDLSLYPLDTLKTRLQSSAGFTSSGGFRGIYRGVGSALIGSAPGAALFFITYDSIKRHLIPSEPIIRRNAEGKEYKECPGNGDGEGREALVHMLAASLGEVAACAVRVPTEVVKQRAQASQHPSSLSSLLYILNQRRAHGFMHVWMELYRGWSITIMREVPFTVIQFPLWEALKRWRANASGKAEVSGVEGGALGSIAGAVAAGITTPLDVLKTRMMLAKERQPMFAMLGSILRESGPRAFFTGIGPRVGWISAGGAIFLGSYQWASNTLGGIEKL</sequence>
<keyword evidence="7" id="KW-1133">Transmembrane helix</keyword>
<protein>
    <submittedName>
        <fullName evidence="12">Mitochondrial carrier</fullName>
    </submittedName>
</protein>
<dbReference type="Proteomes" id="UP000800093">
    <property type="component" value="Unassembled WGS sequence"/>
</dbReference>
<accession>A0A9P4N7N1</accession>
<evidence type="ECO:0000256" key="3">
    <source>
        <dbReference type="ARBA" id="ARBA00022448"/>
    </source>
</evidence>
<evidence type="ECO:0000256" key="10">
    <source>
        <dbReference type="PROSITE-ProRule" id="PRU00282"/>
    </source>
</evidence>
<gene>
    <name evidence="12" type="ORF">CC78DRAFT_577820</name>
</gene>
<evidence type="ECO:0000256" key="7">
    <source>
        <dbReference type="ARBA" id="ARBA00022989"/>
    </source>
</evidence>
<dbReference type="SUPFAM" id="SSF103506">
    <property type="entry name" value="Mitochondrial carrier"/>
    <property type="match status" value="1"/>
</dbReference>
<dbReference type="OrthoDB" id="276989at2759"/>
<evidence type="ECO:0000313" key="12">
    <source>
        <dbReference type="EMBL" id="KAF2266894.1"/>
    </source>
</evidence>
<dbReference type="InterPro" id="IPR023395">
    <property type="entry name" value="MCP_dom_sf"/>
</dbReference>
<dbReference type="Pfam" id="PF00153">
    <property type="entry name" value="Mito_carr"/>
    <property type="match status" value="3"/>
</dbReference>
<keyword evidence="9 10" id="KW-0472">Membrane</keyword>
<feature type="repeat" description="Solcar" evidence="10">
    <location>
        <begin position="118"/>
        <end position="207"/>
    </location>
</feature>
<dbReference type="PROSITE" id="PS50920">
    <property type="entry name" value="SOLCAR"/>
    <property type="match status" value="3"/>
</dbReference>
<comment type="caution">
    <text evidence="12">The sequence shown here is derived from an EMBL/GenBank/DDBJ whole genome shotgun (WGS) entry which is preliminary data.</text>
</comment>
<keyword evidence="5" id="KW-0677">Repeat</keyword>
<dbReference type="FunFam" id="1.50.40.10:FF:000018">
    <property type="entry name" value="S-adenosylmethionine mitochondrial carrier protein-like"/>
    <property type="match status" value="1"/>
</dbReference>
<dbReference type="InterPro" id="IPR018108">
    <property type="entry name" value="MCP_transmembrane"/>
</dbReference>
<dbReference type="InterPro" id="IPR002067">
    <property type="entry name" value="MCP"/>
</dbReference>
<evidence type="ECO:0000256" key="8">
    <source>
        <dbReference type="ARBA" id="ARBA00023128"/>
    </source>
</evidence>
<evidence type="ECO:0000256" key="11">
    <source>
        <dbReference type="RuleBase" id="RU000488"/>
    </source>
</evidence>
<dbReference type="GO" id="GO:0055085">
    <property type="term" value="P:transmembrane transport"/>
    <property type="evidence" value="ECO:0007669"/>
    <property type="project" value="InterPro"/>
</dbReference>